<evidence type="ECO:0000256" key="2">
    <source>
        <dbReference type="ARBA" id="ARBA00023125"/>
    </source>
</evidence>
<dbReference type="InterPro" id="IPR036390">
    <property type="entry name" value="WH_DNA-bd_sf"/>
</dbReference>
<dbReference type="EMBL" id="JACHGJ010000002">
    <property type="protein sequence ID" value="MBB6479606.1"/>
    <property type="molecule type" value="Genomic_DNA"/>
</dbReference>
<keyword evidence="1" id="KW-0805">Transcription regulation</keyword>
<dbReference type="GO" id="GO:0003700">
    <property type="term" value="F:DNA-binding transcription factor activity"/>
    <property type="evidence" value="ECO:0007669"/>
    <property type="project" value="InterPro"/>
</dbReference>
<evidence type="ECO:0000313" key="5">
    <source>
        <dbReference type="EMBL" id="MBB6479606.1"/>
    </source>
</evidence>
<dbReference type="Gene3D" id="1.20.120.530">
    <property type="entry name" value="GntR ligand-binding domain-like"/>
    <property type="match status" value="1"/>
</dbReference>
<keyword evidence="3" id="KW-0804">Transcription</keyword>
<dbReference type="PANTHER" id="PTHR43537:SF49">
    <property type="entry name" value="TRANSCRIPTIONAL REGULATORY PROTEIN"/>
    <property type="match status" value="1"/>
</dbReference>
<dbReference type="PROSITE" id="PS50949">
    <property type="entry name" value="HTH_GNTR"/>
    <property type="match status" value="1"/>
</dbReference>
<dbReference type="GO" id="GO:0003677">
    <property type="term" value="F:DNA binding"/>
    <property type="evidence" value="ECO:0007669"/>
    <property type="project" value="UniProtKB-KW"/>
</dbReference>
<dbReference type="Pfam" id="PF07729">
    <property type="entry name" value="FCD"/>
    <property type="match status" value="1"/>
</dbReference>
<dbReference type="AlphaFoldDB" id="A0A841R6Z2"/>
<dbReference type="InterPro" id="IPR000524">
    <property type="entry name" value="Tscrpt_reg_HTH_GntR"/>
</dbReference>
<dbReference type="Pfam" id="PF00392">
    <property type="entry name" value="GntR"/>
    <property type="match status" value="1"/>
</dbReference>
<dbReference type="Gene3D" id="1.10.10.10">
    <property type="entry name" value="Winged helix-like DNA-binding domain superfamily/Winged helix DNA-binding domain"/>
    <property type="match status" value="1"/>
</dbReference>
<accession>A0A841R6Z2</accession>
<proteinExistence type="predicted"/>
<evidence type="ECO:0000256" key="3">
    <source>
        <dbReference type="ARBA" id="ARBA00023163"/>
    </source>
</evidence>
<dbReference type="SUPFAM" id="SSF46785">
    <property type="entry name" value="Winged helix' DNA-binding domain"/>
    <property type="match status" value="1"/>
</dbReference>
<dbReference type="SMART" id="SM00345">
    <property type="entry name" value="HTH_GNTR"/>
    <property type="match status" value="1"/>
</dbReference>
<sequence length="211" mass="24790">MPRLSKDALGDLVYDQIVLMLLNKDLKPGDKLQKKELAEILGVSITPVSEALNRLIREGIVEQREKRDLFIRVFTTADMVELFEVRAGLEGTALHICMEKLNDREWEPLLALFDGFDIPVAEDRYEEYQLKDREFHSSLLKLSRNNLIQEFIDRCDFILRCYSRGLIREPDETLPEHRRIIEAIRSKNADLAQRMIMEHHWRTREKLGKSL</sequence>
<dbReference type="InterPro" id="IPR008920">
    <property type="entry name" value="TF_FadR/GntR_C"/>
</dbReference>
<dbReference type="CDD" id="cd07377">
    <property type="entry name" value="WHTH_GntR"/>
    <property type="match status" value="1"/>
</dbReference>
<organism evidence="5 6">
    <name type="scientific">Spirochaeta isovalerica</name>
    <dbReference type="NCBI Taxonomy" id="150"/>
    <lineage>
        <taxon>Bacteria</taxon>
        <taxon>Pseudomonadati</taxon>
        <taxon>Spirochaetota</taxon>
        <taxon>Spirochaetia</taxon>
        <taxon>Spirochaetales</taxon>
        <taxon>Spirochaetaceae</taxon>
        <taxon>Spirochaeta</taxon>
    </lineage>
</organism>
<dbReference type="Proteomes" id="UP000587760">
    <property type="component" value="Unassembled WGS sequence"/>
</dbReference>
<gene>
    <name evidence="5" type="ORF">HNR50_001264</name>
</gene>
<reference evidence="5 6" key="1">
    <citation type="submission" date="2020-08" db="EMBL/GenBank/DDBJ databases">
        <title>Genomic Encyclopedia of Type Strains, Phase IV (KMG-IV): sequencing the most valuable type-strain genomes for metagenomic binning, comparative biology and taxonomic classification.</title>
        <authorList>
            <person name="Goeker M."/>
        </authorList>
    </citation>
    <scope>NUCLEOTIDE SEQUENCE [LARGE SCALE GENOMIC DNA]</scope>
    <source>
        <strain evidence="5 6">DSM 2461</strain>
    </source>
</reference>
<keyword evidence="2 5" id="KW-0238">DNA-binding</keyword>
<keyword evidence="6" id="KW-1185">Reference proteome</keyword>
<dbReference type="SMART" id="SM00895">
    <property type="entry name" value="FCD"/>
    <property type="match status" value="1"/>
</dbReference>
<dbReference type="InterPro" id="IPR036388">
    <property type="entry name" value="WH-like_DNA-bd_sf"/>
</dbReference>
<protein>
    <submittedName>
        <fullName evidence="5">DNA-binding GntR family transcriptional regulator</fullName>
    </submittedName>
</protein>
<dbReference type="InterPro" id="IPR011711">
    <property type="entry name" value="GntR_C"/>
</dbReference>
<feature type="domain" description="HTH gntR-type" evidence="4">
    <location>
        <begin position="7"/>
        <end position="74"/>
    </location>
</feature>
<name>A0A841R6Z2_9SPIO</name>
<dbReference type="PANTHER" id="PTHR43537">
    <property type="entry name" value="TRANSCRIPTIONAL REGULATOR, GNTR FAMILY"/>
    <property type="match status" value="1"/>
</dbReference>
<dbReference type="RefSeq" id="WP_184744995.1">
    <property type="nucleotide sequence ID" value="NZ_JACHGJ010000002.1"/>
</dbReference>
<evidence type="ECO:0000256" key="1">
    <source>
        <dbReference type="ARBA" id="ARBA00023015"/>
    </source>
</evidence>
<dbReference type="SUPFAM" id="SSF48008">
    <property type="entry name" value="GntR ligand-binding domain-like"/>
    <property type="match status" value="1"/>
</dbReference>
<comment type="caution">
    <text evidence="5">The sequence shown here is derived from an EMBL/GenBank/DDBJ whole genome shotgun (WGS) entry which is preliminary data.</text>
</comment>
<evidence type="ECO:0000259" key="4">
    <source>
        <dbReference type="PROSITE" id="PS50949"/>
    </source>
</evidence>
<evidence type="ECO:0000313" key="6">
    <source>
        <dbReference type="Proteomes" id="UP000587760"/>
    </source>
</evidence>